<keyword evidence="3" id="KW-1185">Reference proteome</keyword>
<evidence type="ECO:0000313" key="3">
    <source>
        <dbReference type="Proteomes" id="UP001432027"/>
    </source>
</evidence>
<organism evidence="2 3">
    <name type="scientific">Pristionchus entomophagus</name>
    <dbReference type="NCBI Taxonomy" id="358040"/>
    <lineage>
        <taxon>Eukaryota</taxon>
        <taxon>Metazoa</taxon>
        <taxon>Ecdysozoa</taxon>
        <taxon>Nematoda</taxon>
        <taxon>Chromadorea</taxon>
        <taxon>Rhabditida</taxon>
        <taxon>Rhabditina</taxon>
        <taxon>Diplogasteromorpha</taxon>
        <taxon>Diplogasteroidea</taxon>
        <taxon>Neodiplogasteridae</taxon>
        <taxon>Pristionchus</taxon>
    </lineage>
</organism>
<proteinExistence type="predicted"/>
<gene>
    <name evidence="2" type="ORF">PENTCL1PPCAC_12481</name>
</gene>
<feature type="compositionally biased region" description="Basic and acidic residues" evidence="1">
    <location>
        <begin position="1"/>
        <end position="14"/>
    </location>
</feature>
<comment type="caution">
    <text evidence="2">The sequence shown here is derived from an EMBL/GenBank/DDBJ whole genome shotgun (WGS) entry which is preliminary data.</text>
</comment>
<evidence type="ECO:0000256" key="1">
    <source>
        <dbReference type="SAM" id="MobiDB-lite"/>
    </source>
</evidence>
<protein>
    <recommendedName>
        <fullName evidence="4">C2H2-type domain-containing protein</fullName>
    </recommendedName>
</protein>
<feature type="non-terminal residue" evidence="2">
    <location>
        <position position="65"/>
    </location>
</feature>
<sequence>MKEPTEEPVKHLPLENEFPSKSMMKKPRLAKESDPELECPECELRTRCDNSMMIHRKLKHSSNTI</sequence>
<evidence type="ECO:0000313" key="2">
    <source>
        <dbReference type="EMBL" id="GMS90306.1"/>
    </source>
</evidence>
<dbReference type="AlphaFoldDB" id="A0AAV5TEK8"/>
<feature type="region of interest" description="Disordered" evidence="1">
    <location>
        <begin position="1"/>
        <end position="37"/>
    </location>
</feature>
<dbReference type="Proteomes" id="UP001432027">
    <property type="component" value="Unassembled WGS sequence"/>
</dbReference>
<evidence type="ECO:0008006" key="4">
    <source>
        <dbReference type="Google" id="ProtNLM"/>
    </source>
</evidence>
<reference evidence="2" key="1">
    <citation type="submission" date="2023-10" db="EMBL/GenBank/DDBJ databases">
        <title>Genome assembly of Pristionchus species.</title>
        <authorList>
            <person name="Yoshida K."/>
            <person name="Sommer R.J."/>
        </authorList>
    </citation>
    <scope>NUCLEOTIDE SEQUENCE</scope>
    <source>
        <strain evidence="2">RS0144</strain>
    </source>
</reference>
<accession>A0AAV5TEK8</accession>
<name>A0AAV5TEK8_9BILA</name>
<dbReference type="EMBL" id="BTSX01000003">
    <property type="protein sequence ID" value="GMS90306.1"/>
    <property type="molecule type" value="Genomic_DNA"/>
</dbReference>